<dbReference type="CDD" id="cd03801">
    <property type="entry name" value="GT4_PimA-like"/>
    <property type="match status" value="1"/>
</dbReference>
<evidence type="ECO:0000313" key="2">
    <source>
        <dbReference type="EMBL" id="BDW84198.1"/>
    </source>
</evidence>
<dbReference type="Proteomes" id="UP001337723">
    <property type="component" value="Chromosome"/>
</dbReference>
<name>A0AA48H791_9RHOB</name>
<organism evidence="2 3">
    <name type="scientific">Roseicyclus marinus</name>
    <dbReference type="NCBI Taxonomy" id="2161673"/>
    <lineage>
        <taxon>Bacteria</taxon>
        <taxon>Pseudomonadati</taxon>
        <taxon>Pseudomonadota</taxon>
        <taxon>Alphaproteobacteria</taxon>
        <taxon>Rhodobacterales</taxon>
        <taxon>Roseobacteraceae</taxon>
        <taxon>Roseicyclus</taxon>
    </lineage>
</organism>
<dbReference type="PANTHER" id="PTHR43179:SF7">
    <property type="entry name" value="RHAMNOSYLTRANSFERASE WBBL"/>
    <property type="match status" value="1"/>
</dbReference>
<evidence type="ECO:0000259" key="1">
    <source>
        <dbReference type="Pfam" id="PF00535"/>
    </source>
</evidence>
<dbReference type="Gene3D" id="3.90.550.10">
    <property type="entry name" value="Spore Coat Polysaccharide Biosynthesis Protein SpsA, Chain A"/>
    <property type="match status" value="1"/>
</dbReference>
<dbReference type="Gene3D" id="3.40.50.2000">
    <property type="entry name" value="Glycogen Phosphorylase B"/>
    <property type="match status" value="1"/>
</dbReference>
<reference evidence="2 3" key="1">
    <citation type="submission" date="2023-01" db="EMBL/GenBank/DDBJ databases">
        <title>Complete genome sequence of Roseicyclus marinus strain Dej080120_10.</title>
        <authorList>
            <person name="Ueki S."/>
            <person name="Maruyama F."/>
        </authorList>
    </citation>
    <scope>NUCLEOTIDE SEQUENCE [LARGE SCALE GENOMIC DNA]</scope>
    <source>
        <strain evidence="2 3">Dej080120_10</strain>
    </source>
</reference>
<evidence type="ECO:0000313" key="3">
    <source>
        <dbReference type="Proteomes" id="UP001337723"/>
    </source>
</evidence>
<dbReference type="SUPFAM" id="SSF53756">
    <property type="entry name" value="UDP-Glycosyltransferase/glycogen phosphorylase"/>
    <property type="match status" value="1"/>
</dbReference>
<gene>
    <name evidence="2" type="ORF">MACH21_03750</name>
</gene>
<dbReference type="KEGG" id="rmai:MACH21_03750"/>
<dbReference type="InterPro" id="IPR001173">
    <property type="entry name" value="Glyco_trans_2-like"/>
</dbReference>
<dbReference type="Pfam" id="PF13692">
    <property type="entry name" value="Glyco_trans_1_4"/>
    <property type="match status" value="1"/>
</dbReference>
<dbReference type="RefSeq" id="WP_338273864.1">
    <property type="nucleotide sequence ID" value="NZ_AP027266.1"/>
</dbReference>
<keyword evidence="3" id="KW-1185">Reference proteome</keyword>
<proteinExistence type="predicted"/>
<dbReference type="PANTHER" id="PTHR43179">
    <property type="entry name" value="RHAMNOSYLTRANSFERASE WBBL"/>
    <property type="match status" value="1"/>
</dbReference>
<protein>
    <recommendedName>
        <fullName evidence="1">Glycosyltransferase 2-like domain-containing protein</fullName>
    </recommendedName>
</protein>
<dbReference type="SUPFAM" id="SSF53448">
    <property type="entry name" value="Nucleotide-diphospho-sugar transferases"/>
    <property type="match status" value="1"/>
</dbReference>
<dbReference type="CDD" id="cd04186">
    <property type="entry name" value="GT_2_like_c"/>
    <property type="match status" value="1"/>
</dbReference>
<dbReference type="AlphaFoldDB" id="A0AA48H791"/>
<dbReference type="EMBL" id="AP027266">
    <property type="protein sequence ID" value="BDW84198.1"/>
    <property type="molecule type" value="Genomic_DNA"/>
</dbReference>
<dbReference type="InterPro" id="IPR029044">
    <property type="entry name" value="Nucleotide-diphossugar_trans"/>
</dbReference>
<feature type="domain" description="Glycosyltransferase 2-like" evidence="1">
    <location>
        <begin position="430"/>
        <end position="549"/>
    </location>
</feature>
<dbReference type="Pfam" id="PF00535">
    <property type="entry name" value="Glycos_transf_2"/>
    <property type="match status" value="1"/>
</dbReference>
<sequence>MSLFTSVETAILSRDHLFLRAAPKVVKAGLSLAHDGYVLPLDPVADLPPDLRAITLRHSFAFSAASAIRAETRPDGTSLPPSTEAMVNQLPDWALENGQTLQLQIGEFDKPRLIDLDATVTIPPASKPRTFTALIAAHRAEAELIVRFDPGTGGSAQTIVVPFDPAFLGGRRADGYQAVTLPCPAHDRPVTVSLQIRYLGFREDGQDNFPFLFLADARIAAAKSDPLAPQPRQETFAKTTNGQWFRAHVPPRRPNSPPLQLRLGKETLDLFEPDANTVTLTDDYGHTLMLKAERPDSFLLFADGKPVDRIHIGQGETAIRLPAACLRGEITDLSIRDLSGSQIFLSLAVLAPRALTPHDIIARETRAPFPTDLTQRANHRYRGLRAHLDHPVPGLDPASLATAARALDCTHETVKLQPIAFPAVENPQVSVIIPAHNKAEVTYYCLCALLVAHNRASFEVILVDDASTDDTATIEQIVTGIRVIRNAEPQRFIRACNAGVAAARGDHVVLLNNDTEPTVGWLDALLDAFARLDNVGLAGAKLLYPDGKLQEAGGIVWGNGNPWNYGNRANPWEPRFSYARQADYLSGAALMTTRRIWDEVSGLSSYLEPMYFEDTDLAFKIRDAGYKTWFVPASIVYHFEGVTSGTDTTQGFKKHQELNRPKFKRQWARAYASHGKEGQSPDLEKDRGIAGRVLFIDYTTPRPDRDAGSYAALREIELVQSLGYKVTFLPQNLAHMGSYTDDLQNIGVEVVTAPFYTSLAEFLTQRAAEFDAVYITRYYVAQDTIRHIRAHAPRARILLNNADLHFLRELRAALSTDDPSRLAAMRRIRDEELEMMRAADLVLSYNEVEHAVIASHTDGSVPVMTCPWVVDIPPAVPPLPGRAGLSFLGSFKHHPNAEGVTWFCRSVLPLVPDAHLTIYGAGMDDRVRALASDSIDPVGFVADMATAFDRHRIFVAPLLSGAGIKGKVLSALAHGIPTILTPVAAEGIGLRHGHDCLIATTPAEWAAAITRLSEDDALWTAISTAARSYAAERFSFARGRETMKAAFEAVDLFGAG</sequence>
<accession>A0AA48H791</accession>